<protein>
    <submittedName>
        <fullName evidence="1">Uncharacterized protein</fullName>
    </submittedName>
</protein>
<organism evidence="1 2">
    <name type="scientific">Caenimonas aquaedulcis</name>
    <dbReference type="NCBI Taxonomy" id="2793270"/>
    <lineage>
        <taxon>Bacteria</taxon>
        <taxon>Pseudomonadati</taxon>
        <taxon>Pseudomonadota</taxon>
        <taxon>Betaproteobacteria</taxon>
        <taxon>Burkholderiales</taxon>
        <taxon>Comamonadaceae</taxon>
        <taxon>Caenimonas</taxon>
    </lineage>
</organism>
<evidence type="ECO:0000313" key="2">
    <source>
        <dbReference type="Proteomes" id="UP000651050"/>
    </source>
</evidence>
<dbReference type="Proteomes" id="UP000651050">
    <property type="component" value="Unassembled WGS sequence"/>
</dbReference>
<sequence>MKRTMWTPTLAWLAAVTGAVALAVLAPSESSLLGRMPTVSAKRLDQQKMVLPQGLPAERTLALVTFTRGHRVEIDSWIQGLRLDRDSSIPWFRMPVLNDPGTDNARGDIENKLLARHPAESDRSRLVPVFTDRDAFIRAAGLSGTEHAWVLVLNREGKVLARAEGGFDEDKAQALRQTLLAQNSD</sequence>
<comment type="caution">
    <text evidence="1">The sequence shown here is derived from an EMBL/GenBank/DDBJ whole genome shotgun (WGS) entry which is preliminary data.</text>
</comment>
<dbReference type="AlphaFoldDB" id="A0A931MHI9"/>
<accession>A0A931MHI9</accession>
<dbReference type="EMBL" id="JADWYS010000001">
    <property type="protein sequence ID" value="MBG9389116.1"/>
    <property type="molecule type" value="Genomic_DNA"/>
</dbReference>
<gene>
    <name evidence="1" type="ORF">I5803_13855</name>
</gene>
<proteinExistence type="predicted"/>
<keyword evidence="2" id="KW-1185">Reference proteome</keyword>
<evidence type="ECO:0000313" key="1">
    <source>
        <dbReference type="EMBL" id="MBG9389116.1"/>
    </source>
</evidence>
<name>A0A931MHI9_9BURK</name>
<reference evidence="1" key="1">
    <citation type="submission" date="2020-11" db="EMBL/GenBank/DDBJ databases">
        <title>Bacterial whole genome sequence for Caenimonas sp. DR4.4.</title>
        <authorList>
            <person name="Le V."/>
            <person name="Ko S.-R."/>
            <person name="Ahn C.-Y."/>
            <person name="Oh H.-M."/>
        </authorList>
    </citation>
    <scope>NUCLEOTIDE SEQUENCE</scope>
    <source>
        <strain evidence="1">DR4.4</strain>
    </source>
</reference>